<gene>
    <name evidence="3" type="ORF">KHLLAP_LOCUS13752</name>
</gene>
<reference evidence="3" key="1">
    <citation type="submission" date="2023-10" db="EMBL/GenBank/DDBJ databases">
        <authorList>
            <person name="Hackl T."/>
        </authorList>
    </citation>
    <scope>NUCLEOTIDE SEQUENCE</scope>
</reference>
<keyword evidence="4" id="KW-1185">Reference proteome</keyword>
<evidence type="ECO:0000256" key="2">
    <source>
        <dbReference type="SAM" id="SignalP"/>
    </source>
</evidence>
<feature type="compositionally biased region" description="Low complexity" evidence="1">
    <location>
        <begin position="156"/>
        <end position="165"/>
    </location>
</feature>
<feature type="chain" id="PRO_5042544758" evidence="2">
    <location>
        <begin position="20"/>
        <end position="184"/>
    </location>
</feature>
<dbReference type="EMBL" id="CAUWAG010000020">
    <property type="protein sequence ID" value="CAJ2513284.1"/>
    <property type="molecule type" value="Genomic_DNA"/>
</dbReference>
<organism evidence="3 4">
    <name type="scientific">Anthostomella pinea</name>
    <dbReference type="NCBI Taxonomy" id="933095"/>
    <lineage>
        <taxon>Eukaryota</taxon>
        <taxon>Fungi</taxon>
        <taxon>Dikarya</taxon>
        <taxon>Ascomycota</taxon>
        <taxon>Pezizomycotina</taxon>
        <taxon>Sordariomycetes</taxon>
        <taxon>Xylariomycetidae</taxon>
        <taxon>Xylariales</taxon>
        <taxon>Xylariaceae</taxon>
        <taxon>Anthostomella</taxon>
    </lineage>
</organism>
<sequence>MRFSTTSALLLLGAATTIAHEIKMTSYTINDADADAKTCGDIDLGTAVGTETTVQVSGDKTPSACQNLHQEAPCAVWQRDSATPSSLGDKGVTLCTVSVYAGSRCSDSKLFSKSSGNSQGVDYTISAAYSTSYPTRGRSKGWGSYDVVCQDEVQGEESSSSSSAAAEDKRAEATPAPAPRAFDA</sequence>
<name>A0AAI8VY83_9PEZI</name>
<keyword evidence="2" id="KW-0732">Signal</keyword>
<comment type="caution">
    <text evidence="3">The sequence shown here is derived from an EMBL/GenBank/DDBJ whole genome shotgun (WGS) entry which is preliminary data.</text>
</comment>
<feature type="region of interest" description="Disordered" evidence="1">
    <location>
        <begin position="153"/>
        <end position="184"/>
    </location>
</feature>
<evidence type="ECO:0000256" key="1">
    <source>
        <dbReference type="SAM" id="MobiDB-lite"/>
    </source>
</evidence>
<protein>
    <submittedName>
        <fullName evidence="3">Uu.00g014030.m01.CDS01</fullName>
    </submittedName>
</protein>
<feature type="signal peptide" evidence="2">
    <location>
        <begin position="1"/>
        <end position="19"/>
    </location>
</feature>
<accession>A0AAI8VY83</accession>
<proteinExistence type="predicted"/>
<evidence type="ECO:0000313" key="4">
    <source>
        <dbReference type="Proteomes" id="UP001295740"/>
    </source>
</evidence>
<feature type="compositionally biased region" description="Low complexity" evidence="1">
    <location>
        <begin position="173"/>
        <end position="184"/>
    </location>
</feature>
<dbReference type="AlphaFoldDB" id="A0AAI8VY83"/>
<dbReference type="Proteomes" id="UP001295740">
    <property type="component" value="Unassembled WGS sequence"/>
</dbReference>
<evidence type="ECO:0000313" key="3">
    <source>
        <dbReference type="EMBL" id="CAJ2513284.1"/>
    </source>
</evidence>